<organism evidence="1 2">
    <name type="scientific">Dissostichus mawsoni</name>
    <name type="common">Antarctic cod</name>
    <dbReference type="NCBI Taxonomy" id="36200"/>
    <lineage>
        <taxon>Eukaryota</taxon>
        <taxon>Metazoa</taxon>
        <taxon>Chordata</taxon>
        <taxon>Craniata</taxon>
        <taxon>Vertebrata</taxon>
        <taxon>Euteleostomi</taxon>
        <taxon>Actinopterygii</taxon>
        <taxon>Neopterygii</taxon>
        <taxon>Teleostei</taxon>
        <taxon>Neoteleostei</taxon>
        <taxon>Acanthomorphata</taxon>
        <taxon>Eupercaria</taxon>
        <taxon>Perciformes</taxon>
        <taxon>Notothenioidei</taxon>
        <taxon>Nototheniidae</taxon>
        <taxon>Dissostichus</taxon>
    </lineage>
</organism>
<comment type="caution">
    <text evidence="1">The sequence shown here is derived from an EMBL/GenBank/DDBJ whole genome shotgun (WGS) entry which is preliminary data.</text>
</comment>
<dbReference type="InterPro" id="IPR011029">
    <property type="entry name" value="DEATH-like_dom_sf"/>
</dbReference>
<reference evidence="1 2" key="1">
    <citation type="submission" date="2020-03" db="EMBL/GenBank/DDBJ databases">
        <title>Dissostichus mawsoni Genome sequencing and assembly.</title>
        <authorList>
            <person name="Park H."/>
        </authorList>
    </citation>
    <scope>NUCLEOTIDE SEQUENCE [LARGE SCALE GENOMIC DNA]</scope>
    <source>
        <strain evidence="1">DM0001</strain>
        <tissue evidence="1">Muscle</tissue>
    </source>
</reference>
<dbReference type="OrthoDB" id="8964394at2759"/>
<dbReference type="AlphaFoldDB" id="A0A7J5XSG0"/>
<keyword evidence="2" id="KW-1185">Reference proteome</keyword>
<dbReference type="Gene3D" id="1.10.533.10">
    <property type="entry name" value="Death Domain, Fas"/>
    <property type="match status" value="2"/>
</dbReference>
<proteinExistence type="predicted"/>
<sequence length="119" mass="14465">MMEIFGQQCVEITMEVLKDINTTDLRQRFTNLELKGKTKKKLTSHTFYISAEIAAEKEILLKTLKDLSDDELDRFQWLLQFTYFQKSISYFFMDIPIGQQVHPSWWIRWWRPVVRSLWR</sequence>
<protein>
    <submittedName>
        <fullName evidence="1">Uncharacterized protein</fullName>
    </submittedName>
</protein>
<gene>
    <name evidence="1" type="ORF">F7725_018214</name>
</gene>
<accession>A0A7J5XSG0</accession>
<evidence type="ECO:0000313" key="2">
    <source>
        <dbReference type="Proteomes" id="UP000518266"/>
    </source>
</evidence>
<dbReference type="EMBL" id="JAAKFY010000021">
    <property type="protein sequence ID" value="KAF3839497.1"/>
    <property type="molecule type" value="Genomic_DNA"/>
</dbReference>
<name>A0A7J5XSG0_DISMA</name>
<evidence type="ECO:0000313" key="1">
    <source>
        <dbReference type="EMBL" id="KAF3839497.1"/>
    </source>
</evidence>
<dbReference type="Proteomes" id="UP000518266">
    <property type="component" value="Unassembled WGS sequence"/>
</dbReference>